<dbReference type="RefSeq" id="WP_273189046.1">
    <property type="nucleotide sequence ID" value="NZ_DYUZ01000009.1"/>
</dbReference>
<organism evidence="1 2">
    <name type="scientific">Enorma phocaeensis</name>
    <dbReference type="NCBI Taxonomy" id="1871019"/>
    <lineage>
        <taxon>Bacteria</taxon>
        <taxon>Bacillati</taxon>
        <taxon>Actinomycetota</taxon>
        <taxon>Coriobacteriia</taxon>
        <taxon>Coriobacteriales</taxon>
        <taxon>Coriobacteriaceae</taxon>
        <taxon>Enorma</taxon>
    </lineage>
</organism>
<dbReference type="InterPro" id="IPR036390">
    <property type="entry name" value="WH_DNA-bd_sf"/>
</dbReference>
<sequence>MLDVYRAVDCVTNELFSFHANPNPACPVGGNVHAVVDSELIAAQNALESRLAQTTLADLSNRLESMLSQQAQDGEGGRDL</sequence>
<reference evidence="1" key="2">
    <citation type="submission" date="2021-09" db="EMBL/GenBank/DDBJ databases">
        <authorList>
            <person name="Gilroy R."/>
        </authorList>
    </citation>
    <scope>NUCLEOTIDE SEQUENCE</scope>
    <source>
        <strain evidence="1">ChiHjej13B12-9602</strain>
    </source>
</reference>
<reference evidence="1" key="1">
    <citation type="journal article" date="2021" name="PeerJ">
        <title>Extensive microbial diversity within the chicken gut microbiome revealed by metagenomics and culture.</title>
        <authorList>
            <person name="Gilroy R."/>
            <person name="Ravi A."/>
            <person name="Getino M."/>
            <person name="Pursley I."/>
            <person name="Horton D.L."/>
            <person name="Alikhan N.F."/>
            <person name="Baker D."/>
            <person name="Gharbi K."/>
            <person name="Hall N."/>
            <person name="Watson M."/>
            <person name="Adriaenssens E.M."/>
            <person name="Foster-Nyarko E."/>
            <person name="Jarju S."/>
            <person name="Secka A."/>
            <person name="Antonio M."/>
            <person name="Oren A."/>
            <person name="Chaudhuri R.R."/>
            <person name="La Ragione R."/>
            <person name="Hildebrand F."/>
            <person name="Pallen M.J."/>
        </authorList>
    </citation>
    <scope>NUCLEOTIDE SEQUENCE</scope>
    <source>
        <strain evidence="1">ChiHjej13B12-9602</strain>
    </source>
</reference>
<dbReference type="SUPFAM" id="SSF46785">
    <property type="entry name" value="Winged helix' DNA-binding domain"/>
    <property type="match status" value="1"/>
</dbReference>
<name>A0A921LSY8_9ACTN</name>
<protein>
    <submittedName>
        <fullName evidence="1">Rrf2 family transcriptional regulator</fullName>
    </submittedName>
</protein>
<dbReference type="Proteomes" id="UP000753256">
    <property type="component" value="Unassembled WGS sequence"/>
</dbReference>
<dbReference type="InterPro" id="IPR000944">
    <property type="entry name" value="Tscrpt_reg_Rrf2"/>
</dbReference>
<dbReference type="InterPro" id="IPR036388">
    <property type="entry name" value="WH-like_DNA-bd_sf"/>
</dbReference>
<evidence type="ECO:0000313" key="1">
    <source>
        <dbReference type="EMBL" id="HJG36722.1"/>
    </source>
</evidence>
<dbReference type="EMBL" id="DYUZ01000009">
    <property type="protein sequence ID" value="HJG36722.1"/>
    <property type="molecule type" value="Genomic_DNA"/>
</dbReference>
<evidence type="ECO:0000313" key="2">
    <source>
        <dbReference type="Proteomes" id="UP000753256"/>
    </source>
</evidence>
<proteinExistence type="predicted"/>
<dbReference type="Pfam" id="PF02082">
    <property type="entry name" value="Rrf2"/>
    <property type="match status" value="1"/>
</dbReference>
<dbReference type="Gene3D" id="1.10.10.10">
    <property type="entry name" value="Winged helix-like DNA-binding domain superfamily/Winged helix DNA-binding domain"/>
    <property type="match status" value="1"/>
</dbReference>
<accession>A0A921LSY8</accession>
<dbReference type="AlphaFoldDB" id="A0A921LSY8"/>
<comment type="caution">
    <text evidence="1">The sequence shown here is derived from an EMBL/GenBank/DDBJ whole genome shotgun (WGS) entry which is preliminary data.</text>
</comment>
<gene>
    <name evidence="1" type="ORF">K8V70_02500</name>
</gene>